<accession>A0ABR8E3Q3</accession>
<feature type="non-terminal residue" evidence="1">
    <location>
        <position position="290"/>
    </location>
</feature>
<dbReference type="EMBL" id="JACJSI010000408">
    <property type="protein sequence ID" value="MBD2536194.1"/>
    <property type="molecule type" value="Genomic_DNA"/>
</dbReference>
<sequence>MAETIILSGCSPEPLSNYLKALGVLRLIVEQKQDVTAKGCWKNDYFTLITNISTKHLVDFFLQEYKPTPLVAPWNGSTGFYPKDNKKTIESIINSRTERLADYRETITIAQVQVDKLKLVVQPKEKDDKKKLVTRLRNNLPEKAVKWLDTCTLINTEDLKFPPLTGTGGNDGNFEFSRTLMQQLQELIDFQTGEPKENANLLLQASLFNSTVPGLSFTGKIGQFNPIAAGGANAAPGYDADSRVNPWDYILMLEGIMLFTSSATRRYEQSQSSDFAYPFTVRPSNVGYGS</sequence>
<dbReference type="InterPro" id="IPR026483">
    <property type="entry name" value="Cas_Csx17"/>
</dbReference>
<proteinExistence type="predicted"/>
<gene>
    <name evidence="1" type="primary">csx17</name>
    <name evidence="1" type="ORF">H6G97_45610</name>
</gene>
<comment type="caution">
    <text evidence="1">The sequence shown here is derived from an EMBL/GenBank/DDBJ whole genome shotgun (WGS) entry which is preliminary data.</text>
</comment>
<protein>
    <submittedName>
        <fullName evidence="1">Type I-U CRISPR-associated protein Csx17</fullName>
    </submittedName>
</protein>
<keyword evidence="2" id="KW-1185">Reference proteome</keyword>
<dbReference type="RefSeq" id="WP_190946944.1">
    <property type="nucleotide sequence ID" value="NZ_JACJSI010000408.1"/>
</dbReference>
<dbReference type="NCBIfam" id="TIGR04113">
    <property type="entry name" value="cas_csx17"/>
    <property type="match status" value="1"/>
</dbReference>
<name>A0ABR8E3Q3_9NOSO</name>
<dbReference type="Proteomes" id="UP000623440">
    <property type="component" value="Unassembled WGS sequence"/>
</dbReference>
<evidence type="ECO:0000313" key="1">
    <source>
        <dbReference type="EMBL" id="MBD2536194.1"/>
    </source>
</evidence>
<organism evidence="1 2">
    <name type="scientific">Nostoc flagelliforme FACHB-838</name>
    <dbReference type="NCBI Taxonomy" id="2692904"/>
    <lineage>
        <taxon>Bacteria</taxon>
        <taxon>Bacillati</taxon>
        <taxon>Cyanobacteriota</taxon>
        <taxon>Cyanophyceae</taxon>
        <taxon>Nostocales</taxon>
        <taxon>Nostocaceae</taxon>
        <taxon>Nostoc</taxon>
    </lineage>
</organism>
<evidence type="ECO:0000313" key="2">
    <source>
        <dbReference type="Proteomes" id="UP000623440"/>
    </source>
</evidence>
<reference evidence="1 2" key="1">
    <citation type="journal article" date="2020" name="ISME J.">
        <title>Comparative genomics reveals insights into cyanobacterial evolution and habitat adaptation.</title>
        <authorList>
            <person name="Chen M.Y."/>
            <person name="Teng W.K."/>
            <person name="Zhao L."/>
            <person name="Hu C.X."/>
            <person name="Zhou Y.K."/>
            <person name="Han B.P."/>
            <person name="Song L.R."/>
            <person name="Shu W.S."/>
        </authorList>
    </citation>
    <scope>NUCLEOTIDE SEQUENCE [LARGE SCALE GENOMIC DNA]</scope>
    <source>
        <strain evidence="1 2">FACHB-838</strain>
    </source>
</reference>